<evidence type="ECO:0000256" key="1">
    <source>
        <dbReference type="SAM" id="SignalP"/>
    </source>
</evidence>
<evidence type="ECO:0000313" key="2">
    <source>
        <dbReference type="EMBL" id="TXN16866.1"/>
    </source>
</evidence>
<accession>A0AA46QUE9</accession>
<gene>
    <name evidence="2" type="ORF">FVP01_13025</name>
</gene>
<feature type="signal peptide" evidence="1">
    <location>
        <begin position="1"/>
        <end position="21"/>
    </location>
</feature>
<sequence length="122" mass="13502">MQYVLKTMLLGLSSISLVACSANTETQQGLKSEHQAVMVEAYRTSESQISFIAESNGCSKNDDFSLKIEQNSSAEALITIVRNKVDHCKRMPFPKTFTLTLDEELKGKKLSITNPKSKSLAK</sequence>
<feature type="chain" id="PRO_5041383104" description="Lipoprotein" evidence="1">
    <location>
        <begin position="22"/>
        <end position="122"/>
    </location>
</feature>
<dbReference type="PROSITE" id="PS51257">
    <property type="entry name" value="PROKAR_LIPOPROTEIN"/>
    <property type="match status" value="1"/>
</dbReference>
<dbReference type="Proteomes" id="UP000321504">
    <property type="component" value="Unassembled WGS sequence"/>
</dbReference>
<dbReference type="RefSeq" id="WP_017448736.1">
    <property type="nucleotide sequence ID" value="NZ_CANUID010000001.1"/>
</dbReference>
<keyword evidence="1" id="KW-0732">Signal</keyword>
<dbReference type="AlphaFoldDB" id="A0AA46QUE9"/>
<comment type="caution">
    <text evidence="2">The sequence shown here is derived from an EMBL/GenBank/DDBJ whole genome shotgun (WGS) entry which is preliminary data.</text>
</comment>
<proteinExistence type="predicted"/>
<organism evidence="2 3">
    <name type="scientific">Vibrio parahaemolyticus</name>
    <dbReference type="NCBI Taxonomy" id="670"/>
    <lineage>
        <taxon>Bacteria</taxon>
        <taxon>Pseudomonadati</taxon>
        <taxon>Pseudomonadota</taxon>
        <taxon>Gammaproteobacteria</taxon>
        <taxon>Vibrionales</taxon>
        <taxon>Vibrionaceae</taxon>
        <taxon>Vibrio</taxon>
    </lineage>
</organism>
<evidence type="ECO:0008006" key="4">
    <source>
        <dbReference type="Google" id="ProtNLM"/>
    </source>
</evidence>
<reference evidence="2 3" key="1">
    <citation type="submission" date="2019-08" db="EMBL/GenBank/DDBJ databases">
        <title>Emerging of two pre-pandemic pathogenic O4:KUT lineages of Vibrio parahaemolyticus in coastal eastern China.</title>
        <authorList>
            <person name="Yu H."/>
        </authorList>
    </citation>
    <scope>NUCLEOTIDE SEQUENCE [LARGE SCALE GENOMIC DNA]</scope>
    <source>
        <strain evidence="2 3">HZ17-383</strain>
    </source>
</reference>
<name>A0AA46QUE9_VIBPH</name>
<evidence type="ECO:0000313" key="3">
    <source>
        <dbReference type="Proteomes" id="UP000321504"/>
    </source>
</evidence>
<dbReference type="EMBL" id="VRMQ01000002">
    <property type="protein sequence ID" value="TXN16866.1"/>
    <property type="molecule type" value="Genomic_DNA"/>
</dbReference>
<protein>
    <recommendedName>
        <fullName evidence="4">Lipoprotein</fullName>
    </recommendedName>
</protein>